<dbReference type="Gene3D" id="3.40.1090.10">
    <property type="entry name" value="Cytosolic phospholipase A2 catalytic domain"/>
    <property type="match status" value="1"/>
</dbReference>
<dbReference type="SUPFAM" id="SSF52151">
    <property type="entry name" value="FabD/lysophospholipase-like"/>
    <property type="match status" value="1"/>
</dbReference>
<dbReference type="PANTHER" id="PTHR24185:SF1">
    <property type="entry name" value="CALCIUM-INDEPENDENT PHOSPHOLIPASE A2-GAMMA"/>
    <property type="match status" value="1"/>
</dbReference>
<accession>A0AAD6N1D7</accession>
<sequence>MEDIRDAQKLDHVPRPCDHFDLIGGTSTGGIIALMLGRLGMTVDECIRAYRKVARRAFTPKRTYTLPASPSGCFSATALEKAIRLITREFCTHELCVNRRRQGKETTDTCPHSDLVFRDKTCTKTVVLAITKSNVDARPTLFQTYDRSTPFEGCTIWEVARATSAATTFFAPISVGRDEVEFIDAGFGYNNPCEELIREAQRVFPGHKELCILSIGAGIGSVVDIGDTRMAIIDALKLIATSSRKVSERLSDRYGDSGQYFRFDVDRGLGDIRLSDWQLSKEISAHTTNYLNENVRIVKRFVDALKGSAQPAGTLRSTSTTAGMLT</sequence>
<evidence type="ECO:0000256" key="3">
    <source>
        <dbReference type="ARBA" id="ARBA00023098"/>
    </source>
</evidence>
<dbReference type="InterPro" id="IPR002641">
    <property type="entry name" value="PNPLA_dom"/>
</dbReference>
<evidence type="ECO:0000313" key="6">
    <source>
        <dbReference type="EMBL" id="KAJ5741099.1"/>
    </source>
</evidence>
<gene>
    <name evidence="6" type="ORF">N7493_000971</name>
</gene>
<proteinExistence type="predicted"/>
<dbReference type="GO" id="GO:0047499">
    <property type="term" value="F:calcium-independent phospholipase A2 activity"/>
    <property type="evidence" value="ECO:0007669"/>
    <property type="project" value="TreeGrafter"/>
</dbReference>
<comment type="caution">
    <text evidence="6">The sequence shown here is derived from an EMBL/GenBank/DDBJ whole genome shotgun (WGS) entry which is preliminary data.</text>
</comment>
<evidence type="ECO:0000256" key="1">
    <source>
        <dbReference type="ARBA" id="ARBA00022801"/>
    </source>
</evidence>
<keyword evidence="1 4" id="KW-0378">Hydrolase</keyword>
<dbReference type="PROSITE" id="PS51635">
    <property type="entry name" value="PNPLA"/>
    <property type="match status" value="1"/>
</dbReference>
<dbReference type="GO" id="GO:0046486">
    <property type="term" value="P:glycerolipid metabolic process"/>
    <property type="evidence" value="ECO:0007669"/>
    <property type="project" value="UniProtKB-ARBA"/>
</dbReference>
<keyword evidence="3 4" id="KW-0443">Lipid metabolism</keyword>
<dbReference type="GO" id="GO:0016042">
    <property type="term" value="P:lipid catabolic process"/>
    <property type="evidence" value="ECO:0007669"/>
    <property type="project" value="UniProtKB-UniRule"/>
</dbReference>
<dbReference type="GO" id="GO:0019369">
    <property type="term" value="P:arachidonate metabolic process"/>
    <property type="evidence" value="ECO:0007669"/>
    <property type="project" value="TreeGrafter"/>
</dbReference>
<name>A0AAD6N1D7_9EURO</name>
<protein>
    <submittedName>
        <fullName evidence="6">Phosphorylase superfamily protein</fullName>
    </submittedName>
</protein>
<feature type="domain" description="PNPLA" evidence="5">
    <location>
        <begin position="1"/>
        <end position="197"/>
    </location>
</feature>
<feature type="active site" description="Nucleophile" evidence="4">
    <location>
        <position position="27"/>
    </location>
</feature>
<dbReference type="AlphaFoldDB" id="A0AAD6N1D7"/>
<evidence type="ECO:0000256" key="2">
    <source>
        <dbReference type="ARBA" id="ARBA00022963"/>
    </source>
</evidence>
<dbReference type="PANTHER" id="PTHR24185">
    <property type="entry name" value="CALCIUM-INDEPENDENT PHOSPHOLIPASE A2-GAMMA"/>
    <property type="match status" value="1"/>
</dbReference>
<feature type="short sequence motif" description="GXSXG" evidence="4">
    <location>
        <begin position="25"/>
        <end position="29"/>
    </location>
</feature>
<reference evidence="6" key="2">
    <citation type="submission" date="2023-01" db="EMBL/GenBank/DDBJ databases">
        <authorList>
            <person name="Petersen C."/>
        </authorList>
    </citation>
    <scope>NUCLEOTIDE SEQUENCE</scope>
    <source>
        <strain evidence="6">IBT 17514</strain>
    </source>
</reference>
<dbReference type="Pfam" id="PF01734">
    <property type="entry name" value="Patatin"/>
    <property type="match status" value="1"/>
</dbReference>
<keyword evidence="7" id="KW-1185">Reference proteome</keyword>
<evidence type="ECO:0000259" key="5">
    <source>
        <dbReference type="PROSITE" id="PS51635"/>
    </source>
</evidence>
<evidence type="ECO:0000313" key="7">
    <source>
        <dbReference type="Proteomes" id="UP001215712"/>
    </source>
</evidence>
<dbReference type="Proteomes" id="UP001215712">
    <property type="component" value="Unassembled WGS sequence"/>
</dbReference>
<dbReference type="InterPro" id="IPR016035">
    <property type="entry name" value="Acyl_Trfase/lysoPLipase"/>
</dbReference>
<organism evidence="6 7">
    <name type="scientific">Penicillium malachiteum</name>
    <dbReference type="NCBI Taxonomy" id="1324776"/>
    <lineage>
        <taxon>Eukaryota</taxon>
        <taxon>Fungi</taxon>
        <taxon>Dikarya</taxon>
        <taxon>Ascomycota</taxon>
        <taxon>Pezizomycotina</taxon>
        <taxon>Eurotiomycetes</taxon>
        <taxon>Eurotiomycetidae</taxon>
        <taxon>Eurotiales</taxon>
        <taxon>Aspergillaceae</taxon>
        <taxon>Penicillium</taxon>
    </lineage>
</organism>
<comment type="caution">
    <text evidence="4">Lacks conserved residue(s) required for the propagation of feature annotation.</text>
</comment>
<keyword evidence="2 4" id="KW-0442">Lipid degradation</keyword>
<dbReference type="GO" id="GO:0016020">
    <property type="term" value="C:membrane"/>
    <property type="evidence" value="ECO:0007669"/>
    <property type="project" value="TreeGrafter"/>
</dbReference>
<feature type="active site" description="Proton acceptor" evidence="4">
    <location>
        <position position="184"/>
    </location>
</feature>
<evidence type="ECO:0000256" key="4">
    <source>
        <dbReference type="PROSITE-ProRule" id="PRU01161"/>
    </source>
</evidence>
<reference evidence="6" key="1">
    <citation type="journal article" date="2023" name="IMA Fungus">
        <title>Comparative genomic study of the Penicillium genus elucidates a diverse pangenome and 15 lateral gene transfer events.</title>
        <authorList>
            <person name="Petersen C."/>
            <person name="Sorensen T."/>
            <person name="Nielsen M.R."/>
            <person name="Sondergaard T.E."/>
            <person name="Sorensen J.L."/>
            <person name="Fitzpatrick D.A."/>
            <person name="Frisvad J.C."/>
            <person name="Nielsen K.L."/>
        </authorList>
    </citation>
    <scope>NUCLEOTIDE SEQUENCE</scope>
    <source>
        <strain evidence="6">IBT 17514</strain>
    </source>
</reference>
<dbReference type="EMBL" id="JAQJAN010000001">
    <property type="protein sequence ID" value="KAJ5741099.1"/>
    <property type="molecule type" value="Genomic_DNA"/>
</dbReference>